<evidence type="ECO:0000313" key="6">
    <source>
        <dbReference type="Proteomes" id="UP001225646"/>
    </source>
</evidence>
<gene>
    <name evidence="5" type="ORF">J2S06_000040</name>
</gene>
<dbReference type="Gene3D" id="3.40.50.360">
    <property type="match status" value="1"/>
</dbReference>
<accession>A0ABT9VJE2</accession>
<protein>
    <submittedName>
        <fullName evidence="5">FMN reductase</fullName>
        <ecNumber evidence="5">1.5.1.38</ecNumber>
    </submittedName>
</protein>
<dbReference type="InterPro" id="IPR005025">
    <property type="entry name" value="FMN_Rdtase-like_dom"/>
</dbReference>
<evidence type="ECO:0000259" key="4">
    <source>
        <dbReference type="Pfam" id="PF03358"/>
    </source>
</evidence>
<evidence type="ECO:0000313" key="5">
    <source>
        <dbReference type="EMBL" id="MDQ0160970.1"/>
    </source>
</evidence>
<dbReference type="InterPro" id="IPR020048">
    <property type="entry name" value="NADPH-dep_FMN_reduc_SsuE"/>
</dbReference>
<dbReference type="InterPro" id="IPR029039">
    <property type="entry name" value="Flavoprotein-like_sf"/>
</dbReference>
<evidence type="ECO:0000256" key="2">
    <source>
        <dbReference type="ARBA" id="ARBA00022643"/>
    </source>
</evidence>
<keyword evidence="1" id="KW-0285">Flavoprotein</keyword>
<dbReference type="Proteomes" id="UP001225646">
    <property type="component" value="Unassembled WGS sequence"/>
</dbReference>
<keyword evidence="3 5" id="KW-0560">Oxidoreductase</keyword>
<dbReference type="PANTHER" id="PTHR43408">
    <property type="entry name" value="FMN REDUCTASE (NADPH)"/>
    <property type="match status" value="1"/>
</dbReference>
<proteinExistence type="predicted"/>
<dbReference type="RefSeq" id="WP_419150904.1">
    <property type="nucleotide sequence ID" value="NZ_JAUSTR010000001.1"/>
</dbReference>
<feature type="domain" description="NADPH-dependent FMN reductase-like" evidence="4">
    <location>
        <begin position="3"/>
        <end position="144"/>
    </location>
</feature>
<dbReference type="GO" id="GO:0052873">
    <property type="term" value="F:FMN reductase (NADPH) activity"/>
    <property type="evidence" value="ECO:0007669"/>
    <property type="project" value="UniProtKB-EC"/>
</dbReference>
<evidence type="ECO:0000256" key="3">
    <source>
        <dbReference type="ARBA" id="ARBA00023002"/>
    </source>
</evidence>
<organism evidence="5 6">
    <name type="scientific">Aeribacillus alveayuensis</name>
    <dbReference type="NCBI Taxonomy" id="279215"/>
    <lineage>
        <taxon>Bacteria</taxon>
        <taxon>Bacillati</taxon>
        <taxon>Bacillota</taxon>
        <taxon>Bacilli</taxon>
        <taxon>Bacillales</taxon>
        <taxon>Bacillaceae</taxon>
        <taxon>Aeribacillus</taxon>
    </lineage>
</organism>
<reference evidence="5 6" key="1">
    <citation type="submission" date="2023-07" db="EMBL/GenBank/DDBJ databases">
        <title>Genomic Encyclopedia of Type Strains, Phase IV (KMG-IV): sequencing the most valuable type-strain genomes for metagenomic binning, comparative biology and taxonomic classification.</title>
        <authorList>
            <person name="Goeker M."/>
        </authorList>
    </citation>
    <scope>NUCLEOTIDE SEQUENCE [LARGE SCALE GENOMIC DNA]</scope>
    <source>
        <strain evidence="5 6">DSM 19092</strain>
    </source>
</reference>
<sequence length="178" mass="19440">MSKVVIINGSPFPSSRLNGLIQYAEQQLQQKGIEIDHIQVAQLPAEDLIKAKFDSEAILNANQKVEQADGIIIASPVYKAAYTGVLKTYLDLLPQKGLLGKTILPLFIGGTLAHLLSIDYALKPVLSTMGGRYILGGVYAVDAWVTRKENEQYSLSEELVQRLDAAVEEFANAINPKS</sequence>
<dbReference type="EC" id="1.5.1.38" evidence="5"/>
<comment type="caution">
    <text evidence="5">The sequence shown here is derived from an EMBL/GenBank/DDBJ whole genome shotgun (WGS) entry which is preliminary data.</text>
</comment>
<dbReference type="NCBIfam" id="TIGR03567">
    <property type="entry name" value="FMN_reduc_SsuE"/>
    <property type="match status" value="1"/>
</dbReference>
<dbReference type="SUPFAM" id="SSF52218">
    <property type="entry name" value="Flavoproteins"/>
    <property type="match status" value="1"/>
</dbReference>
<dbReference type="EMBL" id="JAUSTR010000001">
    <property type="protein sequence ID" value="MDQ0160970.1"/>
    <property type="molecule type" value="Genomic_DNA"/>
</dbReference>
<dbReference type="PANTHER" id="PTHR43408:SF1">
    <property type="entry name" value="FMN REDUCTASE (NADPH)"/>
    <property type="match status" value="1"/>
</dbReference>
<keyword evidence="6" id="KW-1185">Reference proteome</keyword>
<dbReference type="InterPro" id="IPR051814">
    <property type="entry name" value="NAD(P)H-dep_FMN_reductase"/>
</dbReference>
<keyword evidence="2" id="KW-0288">FMN</keyword>
<dbReference type="Pfam" id="PF03358">
    <property type="entry name" value="FMN_red"/>
    <property type="match status" value="1"/>
</dbReference>
<name>A0ABT9VJE2_9BACI</name>
<evidence type="ECO:0000256" key="1">
    <source>
        <dbReference type="ARBA" id="ARBA00022630"/>
    </source>
</evidence>